<sequence length="71" mass="8337">MFKVKIVYPRSVHIDGLEVRREVRVCSLSDGMHTLQSDSIHLDRRNRIPPPTTRKDRVEILCVRVPFLEPQ</sequence>
<accession>A0A392SZ99</accession>
<evidence type="ECO:0000313" key="1">
    <source>
        <dbReference type="EMBL" id="MCI54178.1"/>
    </source>
</evidence>
<reference evidence="1 2" key="1">
    <citation type="journal article" date="2018" name="Front. Plant Sci.">
        <title>Red Clover (Trifolium pratense) and Zigzag Clover (T. medium) - A Picture of Genomic Similarities and Differences.</title>
        <authorList>
            <person name="Dluhosova J."/>
            <person name="Istvanek J."/>
            <person name="Nedelnik J."/>
            <person name="Repkova J."/>
        </authorList>
    </citation>
    <scope>NUCLEOTIDE SEQUENCE [LARGE SCALE GENOMIC DNA]</scope>
    <source>
        <strain evidence="2">cv. 10/8</strain>
        <tissue evidence="1">Leaf</tissue>
    </source>
</reference>
<proteinExistence type="predicted"/>
<organism evidence="1 2">
    <name type="scientific">Trifolium medium</name>
    <dbReference type="NCBI Taxonomy" id="97028"/>
    <lineage>
        <taxon>Eukaryota</taxon>
        <taxon>Viridiplantae</taxon>
        <taxon>Streptophyta</taxon>
        <taxon>Embryophyta</taxon>
        <taxon>Tracheophyta</taxon>
        <taxon>Spermatophyta</taxon>
        <taxon>Magnoliopsida</taxon>
        <taxon>eudicotyledons</taxon>
        <taxon>Gunneridae</taxon>
        <taxon>Pentapetalae</taxon>
        <taxon>rosids</taxon>
        <taxon>fabids</taxon>
        <taxon>Fabales</taxon>
        <taxon>Fabaceae</taxon>
        <taxon>Papilionoideae</taxon>
        <taxon>50 kb inversion clade</taxon>
        <taxon>NPAAA clade</taxon>
        <taxon>Hologalegina</taxon>
        <taxon>IRL clade</taxon>
        <taxon>Trifolieae</taxon>
        <taxon>Trifolium</taxon>
    </lineage>
</organism>
<dbReference type="AlphaFoldDB" id="A0A392SZ99"/>
<name>A0A392SZ99_9FABA</name>
<evidence type="ECO:0000313" key="2">
    <source>
        <dbReference type="Proteomes" id="UP000265520"/>
    </source>
</evidence>
<protein>
    <submittedName>
        <fullName evidence="1">Uncharacterized protein</fullName>
    </submittedName>
</protein>
<dbReference type="EMBL" id="LXQA010475345">
    <property type="protein sequence ID" value="MCI54178.1"/>
    <property type="molecule type" value="Genomic_DNA"/>
</dbReference>
<comment type="caution">
    <text evidence="1">The sequence shown here is derived from an EMBL/GenBank/DDBJ whole genome shotgun (WGS) entry which is preliminary data.</text>
</comment>
<keyword evidence="2" id="KW-1185">Reference proteome</keyword>
<dbReference type="Proteomes" id="UP000265520">
    <property type="component" value="Unassembled WGS sequence"/>
</dbReference>